<dbReference type="PANTHER" id="PTHR30486">
    <property type="entry name" value="TWITCHING MOTILITY PROTEIN PILT"/>
    <property type="match status" value="1"/>
</dbReference>
<evidence type="ECO:0000313" key="5">
    <source>
        <dbReference type="Proteomes" id="UP000028824"/>
    </source>
</evidence>
<keyword evidence="5" id="KW-1185">Reference proteome</keyword>
<dbReference type="Pfam" id="PF00437">
    <property type="entry name" value="T2SSE"/>
    <property type="match status" value="1"/>
</dbReference>
<feature type="compositionally biased region" description="Low complexity" evidence="2">
    <location>
        <begin position="32"/>
        <end position="63"/>
    </location>
</feature>
<evidence type="ECO:0000256" key="2">
    <source>
        <dbReference type="SAM" id="MobiDB-lite"/>
    </source>
</evidence>
<sequence>MFDKFRQERDEQDRAGQSHEQTAAGQTGAGQTGAPVPATTAPGPALASVARPADADPAAQARDAAARERRHKLSELRQAAHARLLETFNLPALLQANEAEIKAEIGNIVRELLPDTAVAMSRSEREQLVDELYYEVMGLGPLEVLLKDDSIADILINGPNIVIVERNGMLEETDVQFQSEAHLRRILQKILASSGRRLDESTPYVDARLPDGSRLNAVISPIAIDGTLVSIRKFRKDKLTLEQMVLFGSLSEAMAGYLRAAVQARLNIVVSGGTGSGKSTLLNALSAHIGKRERILTIEDTAELQLQQRHVGRMESRPANVEGKGAVTQRDCLKNALRMRPDRIIVGETRGDEAIDVMQAMNTGHDGSMTTIHANSARDATNRLESMVLMAGLEIPLTALRRQIASAVNLIVQVERLQDGARKVVSVSEIVGCEGDVISMQELFYFRHDSISPEGRVEGRFVGAGVRSHYTERFRRWGIRLPDSLYSGES</sequence>
<organism evidence="4 5">
    <name type="scientific">Paenirhodobacter enshiensis</name>
    <dbReference type="NCBI Taxonomy" id="1105367"/>
    <lineage>
        <taxon>Bacteria</taxon>
        <taxon>Pseudomonadati</taxon>
        <taxon>Pseudomonadota</taxon>
        <taxon>Alphaproteobacteria</taxon>
        <taxon>Rhodobacterales</taxon>
        <taxon>Rhodobacter group</taxon>
        <taxon>Paenirhodobacter</taxon>
    </lineage>
</organism>
<dbReference type="SUPFAM" id="SSF52540">
    <property type="entry name" value="P-loop containing nucleoside triphosphate hydrolases"/>
    <property type="match status" value="1"/>
</dbReference>
<proteinExistence type="inferred from homology"/>
<dbReference type="EMBL" id="JFZB01000044">
    <property type="protein sequence ID" value="KFI24535.1"/>
    <property type="molecule type" value="Genomic_DNA"/>
</dbReference>
<dbReference type="Gene3D" id="3.40.50.300">
    <property type="entry name" value="P-loop containing nucleotide triphosphate hydrolases"/>
    <property type="match status" value="1"/>
</dbReference>
<gene>
    <name evidence="4" type="ORF">CG50_09890</name>
</gene>
<dbReference type="FunFam" id="3.40.50.300:FF:000521">
    <property type="entry name" value="Type II secretion system protein E"/>
    <property type="match status" value="1"/>
</dbReference>
<dbReference type="PANTHER" id="PTHR30486:SF15">
    <property type="entry name" value="TYPE II_IV SECRETION SYSTEM ATPASE"/>
    <property type="match status" value="1"/>
</dbReference>
<dbReference type="STRING" id="1105367.CG50_09890"/>
<dbReference type="RefSeq" id="WP_036639795.1">
    <property type="nucleotide sequence ID" value="NZ_JFZB01000044.1"/>
</dbReference>
<dbReference type="AlphaFoldDB" id="A0A086XR85"/>
<evidence type="ECO:0000313" key="4">
    <source>
        <dbReference type="EMBL" id="KFI24535.1"/>
    </source>
</evidence>
<name>A0A086XR85_9RHOB</name>
<evidence type="ECO:0000259" key="3">
    <source>
        <dbReference type="Pfam" id="PF00437"/>
    </source>
</evidence>
<dbReference type="InterPro" id="IPR050921">
    <property type="entry name" value="T4SS_GSP_E_ATPase"/>
</dbReference>
<feature type="domain" description="Bacterial type II secretion system protein E" evidence="3">
    <location>
        <begin position="138"/>
        <end position="414"/>
    </location>
</feature>
<dbReference type="InterPro" id="IPR027417">
    <property type="entry name" value="P-loop_NTPase"/>
</dbReference>
<dbReference type="Proteomes" id="UP000028824">
    <property type="component" value="Unassembled WGS sequence"/>
</dbReference>
<feature type="region of interest" description="Disordered" evidence="2">
    <location>
        <begin position="1"/>
        <end position="64"/>
    </location>
</feature>
<dbReference type="Gene3D" id="3.30.450.380">
    <property type="match status" value="1"/>
</dbReference>
<comment type="similarity">
    <text evidence="1">Belongs to the GSP E family.</text>
</comment>
<dbReference type="CDD" id="cd01130">
    <property type="entry name" value="VirB11-like_ATPase"/>
    <property type="match status" value="1"/>
</dbReference>
<feature type="compositionally biased region" description="Basic and acidic residues" evidence="2">
    <location>
        <begin position="1"/>
        <end position="17"/>
    </location>
</feature>
<evidence type="ECO:0000256" key="1">
    <source>
        <dbReference type="ARBA" id="ARBA00006611"/>
    </source>
</evidence>
<accession>A0A086XR85</accession>
<comment type="caution">
    <text evidence="4">The sequence shown here is derived from an EMBL/GenBank/DDBJ whole genome shotgun (WGS) entry which is preliminary data.</text>
</comment>
<reference evidence="4 5" key="1">
    <citation type="submission" date="2014-03" db="EMBL/GenBank/DDBJ databases">
        <title>Genome of Paenirhodobacter enshiensis DW2-9.</title>
        <authorList>
            <person name="Wang D."/>
            <person name="Wang G."/>
        </authorList>
    </citation>
    <scope>NUCLEOTIDE SEQUENCE [LARGE SCALE GENOMIC DNA]</scope>
    <source>
        <strain evidence="4 5">DW2-9</strain>
    </source>
</reference>
<dbReference type="eggNOG" id="COG4962">
    <property type="taxonomic scope" value="Bacteria"/>
</dbReference>
<dbReference type="InterPro" id="IPR001482">
    <property type="entry name" value="T2SS/T4SS_dom"/>
</dbReference>
<protein>
    <submittedName>
        <fullName evidence="4">Type II secretion system protein E</fullName>
    </submittedName>
</protein>
<dbReference type="OrthoDB" id="9810761at2"/>
<dbReference type="GO" id="GO:0016887">
    <property type="term" value="F:ATP hydrolysis activity"/>
    <property type="evidence" value="ECO:0007669"/>
    <property type="project" value="InterPro"/>
</dbReference>